<evidence type="ECO:0000256" key="3">
    <source>
        <dbReference type="ARBA" id="ARBA00023098"/>
    </source>
</evidence>
<dbReference type="InterPro" id="IPR020845">
    <property type="entry name" value="AMP-binding_CS"/>
</dbReference>
<sequence length="611" mass="67814">MTEREQARKPETMAVPVLTMPQMLREHARHRPSALAIRQKDFGIWQPITWSGYFERARAFGLGLEALGVTAGGHVGVLSENRAEWVIAQMGAGIIHAVTVGVYPTSPANEVAYVLAHADVDVVVVEDQEQADKVLDCRADLPRLRRIVVVDMRGLKAYDHPDLIPFDEVERLGAERHAAEPERADRLLDAQTLDDTALMIYTSGSTGKPKGAVITWRNIVHVVPGLIARLSLDRAASSLSYLPLCHVAEQAMTNFAPVYLGSLISFGESLRTVQSDLREVAPTFFMGVPRIWEKLHAAIHIKMAETGGWRKALYDRALADGMALAYKPRRQWTSAERLRFQIWYLLVYRALLNFIGLRRTHIALTGAAPISTDILRFFRAIGVPLVEVYGQTETAGVALGQLPEDPRPGTVGTAVDGVEVKLDPATSEILVRGGSVFAGYYKNEAATRDTIRDGWLHTGDVGEEVDGHIRIVDRIKDIMITAGGKNLSPTEIENAVKSSPYLKECVVIGDRRKFVSALIQIDYDTVARWAEEQGIAYTTFRSLAENPRVRALVEQEVARANAGLAPVSHVRRFHLLTKELDHDDDEVTATMKIRRSNVYRKYADTIEGLYA</sequence>
<dbReference type="Pfam" id="PF00501">
    <property type="entry name" value="AMP-binding"/>
    <property type="match status" value="1"/>
</dbReference>
<dbReference type="InterPro" id="IPR045851">
    <property type="entry name" value="AMP-bd_C_sf"/>
</dbReference>
<evidence type="ECO:0000313" key="7">
    <source>
        <dbReference type="Proteomes" id="UP000603352"/>
    </source>
</evidence>
<proteinExistence type="predicted"/>
<dbReference type="Pfam" id="PF23562">
    <property type="entry name" value="AMP-binding_C_3"/>
    <property type="match status" value="1"/>
</dbReference>
<evidence type="ECO:0000256" key="2">
    <source>
        <dbReference type="ARBA" id="ARBA00022832"/>
    </source>
</evidence>
<keyword evidence="7" id="KW-1185">Reference proteome</keyword>
<dbReference type="InterPro" id="IPR000873">
    <property type="entry name" value="AMP-dep_synth/lig_dom"/>
</dbReference>
<accession>A0ABQ1IUD2</accession>
<evidence type="ECO:0000256" key="1">
    <source>
        <dbReference type="ARBA" id="ARBA00022598"/>
    </source>
</evidence>
<dbReference type="Proteomes" id="UP000603352">
    <property type="component" value="Unassembled WGS sequence"/>
</dbReference>
<name>A0ABQ1IUD2_9PROT</name>
<dbReference type="InterPro" id="IPR042099">
    <property type="entry name" value="ANL_N_sf"/>
</dbReference>
<dbReference type="RefSeq" id="WP_188579936.1">
    <property type="nucleotide sequence ID" value="NZ_BMDZ01000043.1"/>
</dbReference>
<evidence type="ECO:0000313" key="6">
    <source>
        <dbReference type="EMBL" id="GGB49785.1"/>
    </source>
</evidence>
<comment type="caution">
    <text evidence="6">The sequence shown here is derived from an EMBL/GenBank/DDBJ whole genome shotgun (WGS) entry which is preliminary data.</text>
</comment>
<organism evidence="6 7">
    <name type="scientific">Tistrella bauzanensis</name>
    <dbReference type="NCBI Taxonomy" id="657419"/>
    <lineage>
        <taxon>Bacteria</taxon>
        <taxon>Pseudomonadati</taxon>
        <taxon>Pseudomonadota</taxon>
        <taxon>Alphaproteobacteria</taxon>
        <taxon>Geminicoccales</taxon>
        <taxon>Geminicoccaceae</taxon>
        <taxon>Tistrella</taxon>
    </lineage>
</organism>
<reference evidence="7" key="1">
    <citation type="journal article" date="2019" name="Int. J. Syst. Evol. Microbiol.">
        <title>The Global Catalogue of Microorganisms (GCM) 10K type strain sequencing project: providing services to taxonomists for standard genome sequencing and annotation.</title>
        <authorList>
            <consortium name="The Broad Institute Genomics Platform"/>
            <consortium name="The Broad Institute Genome Sequencing Center for Infectious Disease"/>
            <person name="Wu L."/>
            <person name="Ma J."/>
        </authorList>
    </citation>
    <scope>NUCLEOTIDE SEQUENCE [LARGE SCALE GENOMIC DNA]</scope>
    <source>
        <strain evidence="7">CGMCC 1.10188</strain>
    </source>
</reference>
<dbReference type="SUPFAM" id="SSF56801">
    <property type="entry name" value="Acetyl-CoA synthetase-like"/>
    <property type="match status" value="1"/>
</dbReference>
<evidence type="ECO:0000256" key="4">
    <source>
        <dbReference type="ARBA" id="ARBA00024484"/>
    </source>
</evidence>
<gene>
    <name evidence="6" type="ORF">GCM10011505_33590</name>
</gene>
<dbReference type="GO" id="GO:0016874">
    <property type="term" value="F:ligase activity"/>
    <property type="evidence" value="ECO:0007669"/>
    <property type="project" value="UniProtKB-KW"/>
</dbReference>
<feature type="domain" description="AMP-dependent synthetase/ligase" evidence="5">
    <location>
        <begin position="24"/>
        <end position="441"/>
    </location>
</feature>
<dbReference type="PANTHER" id="PTHR43272">
    <property type="entry name" value="LONG-CHAIN-FATTY-ACID--COA LIGASE"/>
    <property type="match status" value="1"/>
</dbReference>
<keyword evidence="1 6" id="KW-0436">Ligase</keyword>
<evidence type="ECO:0000259" key="5">
    <source>
        <dbReference type="Pfam" id="PF00501"/>
    </source>
</evidence>
<keyword evidence="3" id="KW-0443">Lipid metabolism</keyword>
<dbReference type="EMBL" id="BMDZ01000043">
    <property type="protein sequence ID" value="GGB49785.1"/>
    <property type="molecule type" value="Genomic_DNA"/>
</dbReference>
<keyword evidence="2" id="KW-0276">Fatty acid metabolism</keyword>
<dbReference type="PANTHER" id="PTHR43272:SF32">
    <property type="entry name" value="AMP-DEPENDENT SYNTHETASE_LIGASE DOMAIN-CONTAINING PROTEIN"/>
    <property type="match status" value="1"/>
</dbReference>
<dbReference type="PROSITE" id="PS00455">
    <property type="entry name" value="AMP_BINDING"/>
    <property type="match status" value="1"/>
</dbReference>
<protein>
    <submittedName>
        <fullName evidence="6">Long-chain-fatty-acid--CoA ligase</fullName>
    </submittedName>
</protein>
<comment type="catalytic activity">
    <reaction evidence="4">
        <text>a long-chain fatty acid + ATP + CoA = a long-chain fatty acyl-CoA + AMP + diphosphate</text>
        <dbReference type="Rhea" id="RHEA:15421"/>
        <dbReference type="ChEBI" id="CHEBI:30616"/>
        <dbReference type="ChEBI" id="CHEBI:33019"/>
        <dbReference type="ChEBI" id="CHEBI:57287"/>
        <dbReference type="ChEBI" id="CHEBI:57560"/>
        <dbReference type="ChEBI" id="CHEBI:83139"/>
        <dbReference type="ChEBI" id="CHEBI:456215"/>
        <dbReference type="EC" id="6.2.1.3"/>
    </reaction>
    <physiologicalReaction direction="left-to-right" evidence="4">
        <dbReference type="Rhea" id="RHEA:15422"/>
    </physiologicalReaction>
</comment>
<dbReference type="Gene3D" id="3.40.50.12780">
    <property type="entry name" value="N-terminal domain of ligase-like"/>
    <property type="match status" value="1"/>
</dbReference>
<dbReference type="Gene3D" id="3.30.300.30">
    <property type="match status" value="1"/>
</dbReference>